<evidence type="ECO:0000256" key="1">
    <source>
        <dbReference type="SAM" id="Phobius"/>
    </source>
</evidence>
<keyword evidence="3" id="KW-1185">Reference proteome</keyword>
<protein>
    <submittedName>
        <fullName evidence="2">Uncharacterized protein</fullName>
    </submittedName>
</protein>
<accession>A0A074LPR0</accession>
<keyword evidence="1" id="KW-0472">Membrane</keyword>
<name>A0A074LPR0_9BACL</name>
<keyword evidence="1" id="KW-1133">Transmembrane helix</keyword>
<dbReference type="RefSeq" id="WP_038090417.1">
    <property type="nucleotide sequence ID" value="NZ_JMIR01000022.1"/>
</dbReference>
<organism evidence="2 3">
    <name type="scientific">Tumebacillus flagellatus</name>
    <dbReference type="NCBI Taxonomy" id="1157490"/>
    <lineage>
        <taxon>Bacteria</taxon>
        <taxon>Bacillati</taxon>
        <taxon>Bacillota</taxon>
        <taxon>Bacilli</taxon>
        <taxon>Bacillales</taxon>
        <taxon>Alicyclobacillaceae</taxon>
        <taxon>Tumebacillus</taxon>
    </lineage>
</organism>
<dbReference type="Proteomes" id="UP000027931">
    <property type="component" value="Unassembled WGS sequence"/>
</dbReference>
<sequence length="145" mass="16090">MAKSQKQKRKQNPSNPRILPAGLGSGLFLGLALTLASRVSGYPLDTVLLDLSYVPVLSNFNTLFVQWAAHLLVALVAAWVYAKLTARLDVRSRRLGLVYGVLVSSIYFVLAPQAAPELMTPFSWEAYLLWVAFHMLYGIVLEKLL</sequence>
<gene>
    <name evidence="2" type="ORF">EL26_15520</name>
</gene>
<feature type="transmembrane region" description="Helical" evidence="1">
    <location>
        <begin position="65"/>
        <end position="84"/>
    </location>
</feature>
<comment type="caution">
    <text evidence="2">The sequence shown here is derived from an EMBL/GenBank/DDBJ whole genome shotgun (WGS) entry which is preliminary data.</text>
</comment>
<dbReference type="STRING" id="1157490.EL26_15520"/>
<dbReference type="AlphaFoldDB" id="A0A074LPR0"/>
<dbReference type="OrthoDB" id="9946451at2"/>
<proteinExistence type="predicted"/>
<evidence type="ECO:0000313" key="3">
    <source>
        <dbReference type="Proteomes" id="UP000027931"/>
    </source>
</evidence>
<keyword evidence="1" id="KW-0812">Transmembrane</keyword>
<evidence type="ECO:0000313" key="2">
    <source>
        <dbReference type="EMBL" id="KEO82485.1"/>
    </source>
</evidence>
<feature type="transmembrane region" description="Helical" evidence="1">
    <location>
        <begin position="96"/>
        <end position="115"/>
    </location>
</feature>
<reference evidence="2 3" key="1">
    <citation type="journal article" date="2013" name="Int. J. Syst. Evol. Microbiol.">
        <title>Tumebacillus flagellatus sp. nov., an alpha-amylase/pullulanase-producing bacterium isolated from cassava wastewater.</title>
        <authorList>
            <person name="Wang Q."/>
            <person name="Xie N."/>
            <person name="Qin Y."/>
            <person name="Shen N."/>
            <person name="Zhu J."/>
            <person name="Mi H."/>
            <person name="Huang R."/>
        </authorList>
    </citation>
    <scope>NUCLEOTIDE SEQUENCE [LARGE SCALE GENOMIC DNA]</scope>
    <source>
        <strain evidence="2 3">GST4</strain>
    </source>
</reference>
<feature type="transmembrane region" description="Helical" evidence="1">
    <location>
        <begin position="127"/>
        <end position="144"/>
    </location>
</feature>
<dbReference type="EMBL" id="JMIR01000022">
    <property type="protein sequence ID" value="KEO82485.1"/>
    <property type="molecule type" value="Genomic_DNA"/>
</dbReference>